<sequence>MAKQDKAGEGMPRLEQQLCFAIYQVGHAFNRAYRPILAALGLTYPQYLVMLVLWEQDGFTVKELGERLMLDSGTLTPLLKRLEASGLICRERDVRDERQVRIHLAEKGEGLREPGRCVQEAIGQALGGTAGEAGRLRDQLGLVRDALLVSSSDD</sequence>
<proteinExistence type="predicted"/>
<comment type="subcellular location">
    <subcellularLocation>
        <location evidence="1">Cytoplasm</location>
    </subcellularLocation>
</comment>
<dbReference type="Pfam" id="PF22381">
    <property type="entry name" value="Staph_reg_Sar_Rot"/>
    <property type="match status" value="1"/>
</dbReference>
<dbReference type="InterPro" id="IPR039422">
    <property type="entry name" value="MarR/SlyA-like"/>
</dbReference>
<dbReference type="SUPFAM" id="SSF46785">
    <property type="entry name" value="Winged helix' DNA-binding domain"/>
    <property type="match status" value="1"/>
</dbReference>
<gene>
    <name evidence="7" type="ORF">NWE54_13215</name>
</gene>
<dbReference type="Gene3D" id="1.10.10.10">
    <property type="entry name" value="Winged helix-like DNA-binding domain superfamily/Winged helix DNA-binding domain"/>
    <property type="match status" value="1"/>
</dbReference>
<dbReference type="SMART" id="SM00347">
    <property type="entry name" value="HTH_MARR"/>
    <property type="match status" value="1"/>
</dbReference>
<dbReference type="PANTHER" id="PTHR33164">
    <property type="entry name" value="TRANSCRIPTIONAL REGULATOR, MARR FAMILY"/>
    <property type="match status" value="1"/>
</dbReference>
<evidence type="ECO:0000259" key="6">
    <source>
        <dbReference type="PROSITE" id="PS50995"/>
    </source>
</evidence>
<organism evidence="7">
    <name type="scientific">Bosea sp. NBC_00436</name>
    <dbReference type="NCBI Taxonomy" id="2969620"/>
    <lineage>
        <taxon>Bacteria</taxon>
        <taxon>Pseudomonadati</taxon>
        <taxon>Pseudomonadota</taxon>
        <taxon>Alphaproteobacteria</taxon>
        <taxon>Hyphomicrobiales</taxon>
        <taxon>Boseaceae</taxon>
        <taxon>Bosea</taxon>
    </lineage>
</organism>
<dbReference type="FunFam" id="1.10.10.10:FF:000163">
    <property type="entry name" value="MarR family transcriptional regulator"/>
    <property type="match status" value="1"/>
</dbReference>
<feature type="domain" description="HTH marR-type" evidence="6">
    <location>
        <begin position="15"/>
        <end position="145"/>
    </location>
</feature>
<dbReference type="PROSITE" id="PS50995">
    <property type="entry name" value="HTH_MARR_2"/>
    <property type="match status" value="1"/>
</dbReference>
<evidence type="ECO:0000313" key="7">
    <source>
        <dbReference type="EMBL" id="UZF89676.1"/>
    </source>
</evidence>
<reference evidence="7" key="1">
    <citation type="submission" date="2022-08" db="EMBL/GenBank/DDBJ databases">
        <title>Complete Genome Sequences of 2 Bosea sp. soil isolates.</title>
        <authorList>
            <person name="Alvarez Arevalo M."/>
            <person name="Sterndorff E.B."/>
            <person name="Faurdal D."/>
            <person name="Joergensen T.S."/>
            <person name="Weber T."/>
        </authorList>
    </citation>
    <scope>NUCLEOTIDE SEQUENCE</scope>
    <source>
        <strain evidence="7">NBC_00436</strain>
    </source>
</reference>
<dbReference type="AlphaFoldDB" id="A0A9E7ZYK1"/>
<accession>A0A9E7ZYK1</accession>
<protein>
    <submittedName>
        <fullName evidence="7">MarR family transcriptional regulator</fullName>
    </submittedName>
</protein>
<dbReference type="GO" id="GO:0005737">
    <property type="term" value="C:cytoplasm"/>
    <property type="evidence" value="ECO:0007669"/>
    <property type="project" value="UniProtKB-SubCell"/>
</dbReference>
<dbReference type="InterPro" id="IPR036388">
    <property type="entry name" value="WH-like_DNA-bd_sf"/>
</dbReference>
<evidence type="ECO:0000256" key="1">
    <source>
        <dbReference type="ARBA" id="ARBA00004496"/>
    </source>
</evidence>
<dbReference type="GO" id="GO:0003700">
    <property type="term" value="F:DNA-binding transcription factor activity"/>
    <property type="evidence" value="ECO:0007669"/>
    <property type="project" value="InterPro"/>
</dbReference>
<dbReference type="InterPro" id="IPR036390">
    <property type="entry name" value="WH_DNA-bd_sf"/>
</dbReference>
<dbReference type="InterPro" id="IPR055166">
    <property type="entry name" value="Transc_reg_Sar_Rot_HTH"/>
</dbReference>
<evidence type="ECO:0000256" key="4">
    <source>
        <dbReference type="ARBA" id="ARBA00023125"/>
    </source>
</evidence>
<dbReference type="PRINTS" id="PR00598">
    <property type="entry name" value="HTHMARR"/>
</dbReference>
<keyword evidence="3" id="KW-0805">Transcription regulation</keyword>
<keyword evidence="2" id="KW-0963">Cytoplasm</keyword>
<evidence type="ECO:0000256" key="2">
    <source>
        <dbReference type="ARBA" id="ARBA00022490"/>
    </source>
</evidence>
<dbReference type="PANTHER" id="PTHR33164:SF5">
    <property type="entry name" value="ORGANIC HYDROPEROXIDE RESISTANCE TRANSCRIPTIONAL REGULATOR"/>
    <property type="match status" value="1"/>
</dbReference>
<dbReference type="InterPro" id="IPR000835">
    <property type="entry name" value="HTH_MarR-typ"/>
</dbReference>
<dbReference type="GO" id="GO:0006950">
    <property type="term" value="P:response to stress"/>
    <property type="evidence" value="ECO:0007669"/>
    <property type="project" value="TreeGrafter"/>
</dbReference>
<evidence type="ECO:0000256" key="3">
    <source>
        <dbReference type="ARBA" id="ARBA00023015"/>
    </source>
</evidence>
<keyword evidence="5" id="KW-0804">Transcription</keyword>
<name>A0A9E7ZYK1_9HYPH</name>
<dbReference type="GO" id="GO:0003677">
    <property type="term" value="F:DNA binding"/>
    <property type="evidence" value="ECO:0007669"/>
    <property type="project" value="UniProtKB-KW"/>
</dbReference>
<keyword evidence="4" id="KW-0238">DNA-binding</keyword>
<dbReference type="EMBL" id="CP102774">
    <property type="protein sequence ID" value="UZF89676.1"/>
    <property type="molecule type" value="Genomic_DNA"/>
</dbReference>
<evidence type="ECO:0000256" key="5">
    <source>
        <dbReference type="ARBA" id="ARBA00023163"/>
    </source>
</evidence>